<evidence type="ECO:0000256" key="4">
    <source>
        <dbReference type="ARBA" id="ARBA00022525"/>
    </source>
</evidence>
<dbReference type="InterPro" id="IPR054463">
    <property type="entry name" value="PexRD54_WY"/>
</dbReference>
<evidence type="ECO:0000256" key="2">
    <source>
        <dbReference type="ARBA" id="ARBA00004613"/>
    </source>
</evidence>
<proteinExistence type="inferred from homology"/>
<dbReference type="Proteomes" id="UP000237271">
    <property type="component" value="Unassembled WGS sequence"/>
</dbReference>
<protein>
    <submittedName>
        <fullName evidence="9">Avirulence protein (Avh)</fullName>
    </submittedName>
</protein>
<keyword evidence="10" id="KW-1185">Reference proteome</keyword>
<sequence length="683" mass="77122">MRAVFIALLVAFVGGIAAASTVEGMDTTASLLFDTDDNYGTTTRNLRTNAVLYDDERAMQIPGNSKLAKLLSSKGPTISVKDKLNAWNWIRKKDSVDTVFKRLQLDSGIDKVLSNPKIMAWVTYMDLFNKKYPDKKVTMVGLLTKTYGNLRVARMLQLMRNAKTKGLVGRLMDEQLNAWKDAKKSSDEIFSLLDLDKAGYHLFRSPQLNSWYNYVVMLNKNDPEAEMVNILAGWYGHDGLAKIFILAEPPLVKRMRQIEVKLQTAMERQWLNQNKSPEDVFKLLKLDDEVGKVLTTPTFKTWLGYLDYFNFKKPATVDAISVSTNVKITNAVNLPHSLMADQKVPVKRLLRTAKRTDEDDEERAFNAAKIDDAFISLKLDKVSGNLFENPNWKKWTEQVAKASSNDVDDSILSSLTRRYKVDGVTTLLASAKNTPATSELAAKLEALRLKQWLNAGFEPGRVFGMLKLDVSRAKMFDSPQLEALTKYVALFNSKHLRQETTVLQLFSKHYDGDDAFLKVLVSAENANSVGATKLKNEMVKSWLDQPNHPANVFKALKLDEAGDNLLSSPILSTWVQYMKAFNKQYPLAETTMIKTFTKSYGDEKLATMLEAAKKVPNTEQLAKNLQAAQFSQWMTENKTPKEMLSVLKLSSQTFNDNPSAAIWRSYNKAYAKKFSDTDFAFQP</sequence>
<accession>A0A2P4XAU3</accession>
<comment type="caution">
    <text evidence="9">The sequence shown here is derived from an EMBL/GenBank/DDBJ whole genome shotgun (WGS) entry which is preliminary data.</text>
</comment>
<keyword evidence="5 7" id="KW-0732">Signal</keyword>
<feature type="domain" description="RxLR effector PexRD54 WY" evidence="8">
    <location>
        <begin position="538"/>
        <end position="577"/>
    </location>
</feature>
<feature type="signal peptide" evidence="7">
    <location>
        <begin position="1"/>
        <end position="18"/>
    </location>
</feature>
<comment type="subcellular location">
    <subcellularLocation>
        <location evidence="1">Host cell</location>
    </subcellularLocation>
    <subcellularLocation>
        <location evidence="2">Secreted</location>
    </subcellularLocation>
</comment>
<evidence type="ECO:0000256" key="7">
    <source>
        <dbReference type="SAM" id="SignalP"/>
    </source>
</evidence>
<evidence type="ECO:0000256" key="1">
    <source>
        <dbReference type="ARBA" id="ARBA00004340"/>
    </source>
</evidence>
<evidence type="ECO:0000259" key="8">
    <source>
        <dbReference type="Pfam" id="PF22748"/>
    </source>
</evidence>
<name>A0A2P4XAU3_9STRA</name>
<gene>
    <name evidence="9" type="ORF">PHPALM_28135</name>
</gene>
<keyword evidence="6" id="KW-0843">Virulence</keyword>
<dbReference type="OrthoDB" id="128001at2759"/>
<dbReference type="Pfam" id="PF22748">
    <property type="entry name" value="PexRD54_WY"/>
    <property type="match status" value="2"/>
</dbReference>
<keyword evidence="4" id="KW-0964">Secreted</keyword>
<evidence type="ECO:0000256" key="6">
    <source>
        <dbReference type="ARBA" id="ARBA00023026"/>
    </source>
</evidence>
<evidence type="ECO:0000313" key="10">
    <source>
        <dbReference type="Proteomes" id="UP000237271"/>
    </source>
</evidence>
<feature type="chain" id="PRO_5015176236" evidence="7">
    <location>
        <begin position="19"/>
        <end position="683"/>
    </location>
</feature>
<feature type="domain" description="RxLR effector PexRD54 WY" evidence="8">
    <location>
        <begin position="268"/>
        <end position="305"/>
    </location>
</feature>
<dbReference type="EMBL" id="NCKW01015516">
    <property type="protein sequence ID" value="POM62673.1"/>
    <property type="molecule type" value="Genomic_DNA"/>
</dbReference>
<comment type="similarity">
    <text evidence="3">Belongs to the RxLR effector family.</text>
</comment>
<evidence type="ECO:0000256" key="5">
    <source>
        <dbReference type="ARBA" id="ARBA00022729"/>
    </source>
</evidence>
<evidence type="ECO:0000313" key="9">
    <source>
        <dbReference type="EMBL" id="POM62673.1"/>
    </source>
</evidence>
<dbReference type="GO" id="GO:0005576">
    <property type="term" value="C:extracellular region"/>
    <property type="evidence" value="ECO:0007669"/>
    <property type="project" value="UniProtKB-SubCell"/>
</dbReference>
<evidence type="ECO:0000256" key="3">
    <source>
        <dbReference type="ARBA" id="ARBA00010400"/>
    </source>
</evidence>
<dbReference type="GO" id="GO:0043657">
    <property type="term" value="C:host cell"/>
    <property type="evidence" value="ECO:0007669"/>
    <property type="project" value="UniProtKB-SubCell"/>
</dbReference>
<organism evidence="9 10">
    <name type="scientific">Phytophthora palmivora</name>
    <dbReference type="NCBI Taxonomy" id="4796"/>
    <lineage>
        <taxon>Eukaryota</taxon>
        <taxon>Sar</taxon>
        <taxon>Stramenopiles</taxon>
        <taxon>Oomycota</taxon>
        <taxon>Peronosporomycetes</taxon>
        <taxon>Peronosporales</taxon>
        <taxon>Peronosporaceae</taxon>
        <taxon>Phytophthora</taxon>
    </lineage>
</organism>
<reference evidence="9 10" key="1">
    <citation type="journal article" date="2017" name="Genome Biol. Evol.">
        <title>Phytophthora megakarya and P. palmivora, closely related causal agents of cacao black pod rot, underwent increases in genome sizes and gene numbers by different mechanisms.</title>
        <authorList>
            <person name="Ali S.S."/>
            <person name="Shao J."/>
            <person name="Lary D.J."/>
            <person name="Kronmiller B."/>
            <person name="Shen D."/>
            <person name="Strem M.D."/>
            <person name="Amoako-Attah I."/>
            <person name="Akrofi A.Y."/>
            <person name="Begoude B.A."/>
            <person name="Ten Hoopen G.M."/>
            <person name="Coulibaly K."/>
            <person name="Kebe B.I."/>
            <person name="Melnick R.L."/>
            <person name="Guiltinan M.J."/>
            <person name="Tyler B.M."/>
            <person name="Meinhardt L.W."/>
            <person name="Bailey B.A."/>
        </authorList>
    </citation>
    <scope>NUCLEOTIDE SEQUENCE [LARGE SCALE GENOMIC DNA]</scope>
    <source>
        <strain evidence="10">sbr112.9</strain>
    </source>
</reference>
<dbReference type="AlphaFoldDB" id="A0A2P4XAU3"/>